<protein>
    <submittedName>
        <fullName evidence="2">2OG-Fe(II) oxygenase</fullName>
    </submittedName>
</protein>
<accession>A0ABV6B8Z5</accession>
<dbReference type="Proteomes" id="UP001589813">
    <property type="component" value="Unassembled WGS sequence"/>
</dbReference>
<evidence type="ECO:0000259" key="1">
    <source>
        <dbReference type="Pfam" id="PF13640"/>
    </source>
</evidence>
<dbReference type="PANTHER" id="PTHR35169:SF1">
    <property type="entry name" value="PROLYL 4-HYDROXYLASE ALPHA SUBUNIT FE(2+) 2OG DIOXYGENASE DOMAIN-CONTAINING PROTEIN"/>
    <property type="match status" value="1"/>
</dbReference>
<gene>
    <name evidence="2" type="ORF">ACFFJP_00960</name>
</gene>
<dbReference type="RefSeq" id="WP_377239479.1">
    <property type="nucleotide sequence ID" value="NZ_JBHLXP010000001.1"/>
</dbReference>
<name>A0ABV6B8Z5_9GAMM</name>
<keyword evidence="3" id="KW-1185">Reference proteome</keyword>
<feature type="domain" description="Prolyl 4-hydroxylase alpha subunit Fe(2+) 2OG dioxygenase" evidence="1">
    <location>
        <begin position="143"/>
        <end position="229"/>
    </location>
</feature>
<dbReference type="Gene3D" id="2.60.120.620">
    <property type="entry name" value="q2cbj1_9rhob like domain"/>
    <property type="match status" value="1"/>
</dbReference>
<dbReference type="InterPro" id="IPR044862">
    <property type="entry name" value="Pro_4_hyd_alph_FE2OG_OXY"/>
</dbReference>
<evidence type="ECO:0000313" key="3">
    <source>
        <dbReference type="Proteomes" id="UP001589813"/>
    </source>
</evidence>
<proteinExistence type="predicted"/>
<reference evidence="2 3" key="1">
    <citation type="submission" date="2024-09" db="EMBL/GenBank/DDBJ databases">
        <authorList>
            <person name="Sun Q."/>
            <person name="Mori K."/>
        </authorList>
    </citation>
    <scope>NUCLEOTIDE SEQUENCE [LARGE SCALE GENOMIC DNA]</scope>
    <source>
        <strain evidence="2 3">KCTC 23315</strain>
    </source>
</reference>
<organism evidence="2 3">
    <name type="scientific">Rheinheimera tilapiae</name>
    <dbReference type="NCBI Taxonomy" id="875043"/>
    <lineage>
        <taxon>Bacteria</taxon>
        <taxon>Pseudomonadati</taxon>
        <taxon>Pseudomonadota</taxon>
        <taxon>Gammaproteobacteria</taxon>
        <taxon>Chromatiales</taxon>
        <taxon>Chromatiaceae</taxon>
        <taxon>Rheinheimera</taxon>
    </lineage>
</organism>
<dbReference type="PANTHER" id="PTHR35169">
    <property type="entry name" value="FE2OG DIOXYGENASE DOMAIN-CONTAINING PROTEIN"/>
    <property type="match status" value="1"/>
</dbReference>
<sequence length="231" mass="26354">MWLNEQQISAEAVRGYRQQLKHSCPRHLVLDNLFDPQKLQAVSRVLQRSSHWQTQQHSYAALYVDAAQWQQTPQAERFVQRDLWQRSSAAQGDDAEQLALAFLQFLRSETFLALLSRIFRVQLTDIHVAKPTLNTNYFRLSAADFVNLHADDSPGREVCMLLYLNEDWQSGAGGELMFAADGNSPVAIAPLFNRCVLFDPASPGAEHWVNAVSSALPGHYRYNVTSWYWTE</sequence>
<comment type="caution">
    <text evidence="2">The sequence shown here is derived from an EMBL/GenBank/DDBJ whole genome shotgun (WGS) entry which is preliminary data.</text>
</comment>
<dbReference type="EMBL" id="JBHLXP010000001">
    <property type="protein sequence ID" value="MFC0046854.1"/>
    <property type="molecule type" value="Genomic_DNA"/>
</dbReference>
<evidence type="ECO:0000313" key="2">
    <source>
        <dbReference type="EMBL" id="MFC0046854.1"/>
    </source>
</evidence>
<dbReference type="Pfam" id="PF13640">
    <property type="entry name" value="2OG-FeII_Oxy_3"/>
    <property type="match status" value="1"/>
</dbReference>